<dbReference type="RefSeq" id="XP_026290971.2">
    <property type="nucleotide sequence ID" value="XM_026435186.2"/>
</dbReference>
<organism evidence="1 2">
    <name type="scientific">Frankliniella occidentalis</name>
    <name type="common">Western flower thrips</name>
    <name type="synonym">Euthrips occidentalis</name>
    <dbReference type="NCBI Taxonomy" id="133901"/>
    <lineage>
        <taxon>Eukaryota</taxon>
        <taxon>Metazoa</taxon>
        <taxon>Ecdysozoa</taxon>
        <taxon>Arthropoda</taxon>
        <taxon>Hexapoda</taxon>
        <taxon>Insecta</taxon>
        <taxon>Pterygota</taxon>
        <taxon>Neoptera</taxon>
        <taxon>Paraneoptera</taxon>
        <taxon>Thysanoptera</taxon>
        <taxon>Terebrantia</taxon>
        <taxon>Thripoidea</taxon>
        <taxon>Thripidae</taxon>
        <taxon>Frankliniella</taxon>
    </lineage>
</organism>
<dbReference type="GeneID" id="113215549"/>
<protein>
    <submittedName>
        <fullName evidence="2">Uncharacterized protein LOC113215549</fullName>
    </submittedName>
</protein>
<accession>A0A6J1TJG3</accession>
<evidence type="ECO:0000313" key="2">
    <source>
        <dbReference type="RefSeq" id="XP_026290971.2"/>
    </source>
</evidence>
<dbReference type="OrthoDB" id="6780164at2759"/>
<dbReference type="AlphaFoldDB" id="A0A6J1TJG3"/>
<reference evidence="2" key="1">
    <citation type="submission" date="2025-08" db="UniProtKB">
        <authorList>
            <consortium name="RefSeq"/>
        </authorList>
    </citation>
    <scope>IDENTIFICATION</scope>
    <source>
        <tissue evidence="2">Whole organism</tissue>
    </source>
</reference>
<dbReference type="KEGG" id="foc:113215549"/>
<proteinExistence type="predicted"/>
<sequence>MSSVDEMATLLRQWGLAPPYVEAFVAQDYTIESLKVLTKDQILKYIPKEGPRSIFEVNLQQLKESGNSEDTSISDEDEDDMSLAARRAKKRKLDNVQLQLVLNAPDKNSLHTALKKSMPGIIVLSFYEANSHLDEYSRSVLCTQVLYKELEDDFNRQFTRDDYDKIADAIVTLFPAEDKETWYSVVQKENSSTIQGRLRYRYYSLRRGLISSQLIQVPQPQAEAGVNGNLPDLGDDLQDPSFVWLCHNTSPWTEVRAKWEETRLRRLRFLALNKQLFSYFEKFPAIKENLGWELVAMDGVVEQPNLEVSLRELWSTYSKFLIKIIRHEKPSFLKGPKFASLSTEQQFVLIILELPNLWKIRTIPKSLESPKSKPCWRPSRPEIASGWVLHVREIAEIQEAINLKKTVLAKYHFQLQPIPVFVGPLTNLRQCFIVLDDVRWEFDGPFEAIEAAFKLSFGLGAKYPPEARHIWIYLQRTLFNITTKDDYKSPHSGLKSTLAARLKEYSLFQSK</sequence>
<evidence type="ECO:0000313" key="1">
    <source>
        <dbReference type="Proteomes" id="UP000504606"/>
    </source>
</evidence>
<gene>
    <name evidence="2" type="primary">LOC113215549</name>
</gene>
<keyword evidence="1" id="KW-1185">Reference proteome</keyword>
<name>A0A6J1TJG3_FRAOC</name>
<dbReference type="Proteomes" id="UP000504606">
    <property type="component" value="Unplaced"/>
</dbReference>